<dbReference type="OrthoDB" id="7922774at2"/>
<sequence length="183" mass="20854">MKHALVVGGTGMLKTTSLWLTQNGYHVSIIARSQERMERLIMEANDPSLITPLYVDYTDTFTLEEKLRVCIEINGPISLVVAWIHSIGKKALFTIIEEVTKCDLHWDLYHILGSSANFSEMKERANVPSQCTYHQIQLGFVINNGNQSRWLTDSEISNGVIQAMEDKKLIHTVGRLEPWEKRP</sequence>
<name>A0A498DGE8_9BACI</name>
<dbReference type="Gene3D" id="3.40.50.720">
    <property type="entry name" value="NAD(P)-binding Rossmann-like Domain"/>
    <property type="match status" value="1"/>
</dbReference>
<dbReference type="Proteomes" id="UP000270219">
    <property type="component" value="Unassembled WGS sequence"/>
</dbReference>
<dbReference type="AlphaFoldDB" id="A0A498DGE8"/>
<reference evidence="1 2" key="1">
    <citation type="submission" date="2018-10" db="EMBL/GenBank/DDBJ databases">
        <title>Oceanobacillus sp. YLB-02 draft genome.</title>
        <authorList>
            <person name="Yu L."/>
        </authorList>
    </citation>
    <scope>NUCLEOTIDE SEQUENCE [LARGE SCALE GENOMIC DNA]</scope>
    <source>
        <strain evidence="1 2">YLB-02</strain>
    </source>
</reference>
<proteinExistence type="predicted"/>
<dbReference type="InterPro" id="IPR036291">
    <property type="entry name" value="NAD(P)-bd_dom_sf"/>
</dbReference>
<protein>
    <submittedName>
        <fullName evidence="1">Short-chain dehydrogenase</fullName>
    </submittedName>
</protein>
<dbReference type="NCBIfam" id="NF006168">
    <property type="entry name" value="PRK08309.1"/>
    <property type="match status" value="1"/>
</dbReference>
<organism evidence="1 2">
    <name type="scientific">Oceanobacillus piezotolerans</name>
    <dbReference type="NCBI Taxonomy" id="2448030"/>
    <lineage>
        <taxon>Bacteria</taxon>
        <taxon>Bacillati</taxon>
        <taxon>Bacillota</taxon>
        <taxon>Bacilli</taxon>
        <taxon>Bacillales</taxon>
        <taxon>Bacillaceae</taxon>
        <taxon>Oceanobacillus</taxon>
    </lineage>
</organism>
<comment type="caution">
    <text evidence="1">The sequence shown here is derived from an EMBL/GenBank/DDBJ whole genome shotgun (WGS) entry which is preliminary data.</text>
</comment>
<dbReference type="SUPFAM" id="SSF51735">
    <property type="entry name" value="NAD(P)-binding Rossmann-fold domains"/>
    <property type="match status" value="1"/>
</dbReference>
<dbReference type="RefSeq" id="WP_121521293.1">
    <property type="nucleotide sequence ID" value="NZ_RCHR01000001.1"/>
</dbReference>
<gene>
    <name evidence="1" type="ORF">D8M04_03055</name>
</gene>
<evidence type="ECO:0000313" key="2">
    <source>
        <dbReference type="Proteomes" id="UP000270219"/>
    </source>
</evidence>
<dbReference type="EMBL" id="RCHR01000001">
    <property type="protein sequence ID" value="RLL48268.1"/>
    <property type="molecule type" value="Genomic_DNA"/>
</dbReference>
<evidence type="ECO:0000313" key="1">
    <source>
        <dbReference type="EMBL" id="RLL48268.1"/>
    </source>
</evidence>
<keyword evidence="2" id="KW-1185">Reference proteome</keyword>
<accession>A0A498DGE8</accession>